<comment type="caution">
    <text evidence="9">The sequence shown here is derived from an EMBL/GenBank/DDBJ whole genome shotgun (WGS) entry which is preliminary data.</text>
</comment>
<feature type="transmembrane region" description="Helical" evidence="7">
    <location>
        <begin position="34"/>
        <end position="54"/>
    </location>
</feature>
<comment type="similarity">
    <text evidence="2">Belongs to the EamA transporter family.</text>
</comment>
<protein>
    <submittedName>
        <fullName evidence="9">EamA family transporter</fullName>
    </submittedName>
</protein>
<dbReference type="EMBL" id="PGVD01000045">
    <property type="protein sequence ID" value="PLR94942.1"/>
    <property type="molecule type" value="Genomic_DNA"/>
</dbReference>
<dbReference type="SUPFAM" id="SSF103481">
    <property type="entry name" value="Multidrug resistance efflux transporter EmrE"/>
    <property type="match status" value="2"/>
</dbReference>
<evidence type="ECO:0000256" key="2">
    <source>
        <dbReference type="ARBA" id="ARBA00007362"/>
    </source>
</evidence>
<reference evidence="9 11" key="1">
    <citation type="submission" date="2017-11" db="EMBL/GenBank/DDBJ databases">
        <title>Comparitive Functional Genomics of Dry Heat Resistant strains isolated from the Viking Spacecraft.</title>
        <authorList>
            <person name="Seuylemezian A."/>
            <person name="Cooper K."/>
            <person name="Vaishampayan P."/>
        </authorList>
    </citation>
    <scope>NUCLEOTIDE SEQUENCE [LARGE SCALE GENOMIC DNA]</scope>
    <source>
        <strain evidence="9 11">M4.6</strain>
    </source>
</reference>
<gene>
    <name evidence="9" type="ORF">CU635_19920</name>
    <name evidence="10" type="ORF">CVD25_15895</name>
</gene>
<evidence type="ECO:0000313" key="11">
    <source>
        <dbReference type="Proteomes" id="UP000234951"/>
    </source>
</evidence>
<dbReference type="GO" id="GO:0005886">
    <property type="term" value="C:plasma membrane"/>
    <property type="evidence" value="ECO:0007669"/>
    <property type="project" value="UniProtKB-SubCell"/>
</dbReference>
<feature type="domain" description="EamA" evidence="8">
    <location>
        <begin position="7"/>
        <end position="138"/>
    </location>
</feature>
<feature type="transmembrane region" description="Helical" evidence="7">
    <location>
        <begin position="7"/>
        <end position="28"/>
    </location>
</feature>
<feature type="transmembrane region" description="Helical" evidence="7">
    <location>
        <begin position="272"/>
        <end position="291"/>
    </location>
</feature>
<feature type="transmembrane region" description="Helical" evidence="7">
    <location>
        <begin position="153"/>
        <end position="169"/>
    </location>
</feature>
<keyword evidence="4 7" id="KW-0812">Transmembrane</keyword>
<evidence type="ECO:0000313" key="10">
    <source>
        <dbReference type="EMBL" id="PLR94942.1"/>
    </source>
</evidence>
<accession>A0A2N5GH20</accession>
<evidence type="ECO:0000256" key="5">
    <source>
        <dbReference type="ARBA" id="ARBA00022989"/>
    </source>
</evidence>
<comment type="subcellular location">
    <subcellularLocation>
        <location evidence="1">Cell membrane</location>
        <topology evidence="1">Multi-pass membrane protein</topology>
    </subcellularLocation>
</comment>
<feature type="transmembrane region" description="Helical" evidence="7">
    <location>
        <begin position="181"/>
        <end position="201"/>
    </location>
</feature>
<evidence type="ECO:0000256" key="6">
    <source>
        <dbReference type="ARBA" id="ARBA00023136"/>
    </source>
</evidence>
<evidence type="ECO:0000256" key="1">
    <source>
        <dbReference type="ARBA" id="ARBA00004651"/>
    </source>
</evidence>
<feature type="transmembrane region" description="Helical" evidence="7">
    <location>
        <begin position="246"/>
        <end position="266"/>
    </location>
</feature>
<dbReference type="Proteomes" id="UP000234951">
    <property type="component" value="Unassembled WGS sequence"/>
</dbReference>
<dbReference type="Pfam" id="PF00892">
    <property type="entry name" value="EamA"/>
    <property type="match status" value="2"/>
</dbReference>
<reference evidence="10 12" key="2">
    <citation type="submission" date="2017-12" db="EMBL/GenBank/DDBJ databases">
        <title>Comparative Functional Genomics of Dry Heat Resistant strains isolated from the Viking Spacecraft.</title>
        <authorList>
            <person name="Seuylemezian A."/>
            <person name="Cooper K."/>
            <person name="Vaishampayan P."/>
        </authorList>
    </citation>
    <scope>NUCLEOTIDE SEQUENCE [LARGE SCALE GENOMIC DNA]</scope>
    <source>
        <strain evidence="10 12">ATCC 29669</strain>
    </source>
</reference>
<keyword evidence="12" id="KW-1185">Reference proteome</keyword>
<sequence length="305" mass="32891">MKNYQIYLVLTGVMLIWGLNVSVLKILVEHFMPVTITALRIFTAGVCVLLILAISQKIRKPSSQELGYIIVGGLLNVVAHHLFLATGLARTTATNGGLILGLGPLITACFALIFLKRFPTRLQLIGFVLGGIGISFTVLAGNKEIGDINLGDFYVFLSILAQGMSFILIKKASTTLDPRLLTGYMLIIGSFILFLLSIVIEPDGLKTLGGAPAYVWGVFFASAILATALGHYIYNYAIGQTGPAEAAIFLNLSTFFALLGSAVFLGEQFYPSHFAGLILIVSGVVFGSGAMEDLIRKRRRRIKVS</sequence>
<feature type="transmembrane region" description="Helical" evidence="7">
    <location>
        <begin position="122"/>
        <end position="141"/>
    </location>
</feature>
<evidence type="ECO:0000256" key="4">
    <source>
        <dbReference type="ARBA" id="ARBA00022692"/>
    </source>
</evidence>
<feature type="transmembrane region" description="Helical" evidence="7">
    <location>
        <begin position="213"/>
        <end position="234"/>
    </location>
</feature>
<evidence type="ECO:0000256" key="7">
    <source>
        <dbReference type="SAM" id="Phobius"/>
    </source>
</evidence>
<dbReference type="InterPro" id="IPR000620">
    <property type="entry name" value="EamA_dom"/>
</dbReference>
<dbReference type="InterPro" id="IPR037185">
    <property type="entry name" value="EmrE-like"/>
</dbReference>
<dbReference type="EMBL" id="PGVA01000062">
    <property type="protein sequence ID" value="PLR80028.1"/>
    <property type="molecule type" value="Genomic_DNA"/>
</dbReference>
<dbReference type="InterPro" id="IPR050638">
    <property type="entry name" value="AA-Vitamin_Transporters"/>
</dbReference>
<feature type="transmembrane region" description="Helical" evidence="7">
    <location>
        <begin position="66"/>
        <end position="84"/>
    </location>
</feature>
<dbReference type="OrthoDB" id="4529062at2"/>
<dbReference type="PANTHER" id="PTHR32322">
    <property type="entry name" value="INNER MEMBRANE TRANSPORTER"/>
    <property type="match status" value="1"/>
</dbReference>
<proteinExistence type="inferred from homology"/>
<organism evidence="9 11">
    <name type="scientific">Bacillus canaveralius</name>
    <dbReference type="NCBI Taxonomy" id="1403243"/>
    <lineage>
        <taxon>Bacteria</taxon>
        <taxon>Bacillati</taxon>
        <taxon>Bacillota</taxon>
        <taxon>Bacilli</taxon>
        <taxon>Bacillales</taxon>
        <taxon>Bacillaceae</taxon>
        <taxon>Bacillus</taxon>
    </lineage>
</organism>
<feature type="transmembrane region" description="Helical" evidence="7">
    <location>
        <begin position="96"/>
        <end position="115"/>
    </location>
</feature>
<evidence type="ECO:0000313" key="9">
    <source>
        <dbReference type="EMBL" id="PLR80028.1"/>
    </source>
</evidence>
<dbReference type="RefSeq" id="WP_101579116.1">
    <property type="nucleotide sequence ID" value="NZ_PGVA01000062.1"/>
</dbReference>
<evidence type="ECO:0000256" key="3">
    <source>
        <dbReference type="ARBA" id="ARBA00022475"/>
    </source>
</evidence>
<keyword evidence="6 7" id="KW-0472">Membrane</keyword>
<feature type="domain" description="EamA" evidence="8">
    <location>
        <begin position="150"/>
        <end position="286"/>
    </location>
</feature>
<name>A0A2N5GH20_9BACI</name>
<dbReference type="Proteomes" id="UP000235114">
    <property type="component" value="Unassembled WGS sequence"/>
</dbReference>
<dbReference type="PANTHER" id="PTHR32322:SF18">
    <property type="entry name" value="S-ADENOSYLMETHIONINE_S-ADENOSYLHOMOCYSTEINE TRANSPORTER"/>
    <property type="match status" value="1"/>
</dbReference>
<dbReference type="AlphaFoldDB" id="A0A2N5GH20"/>
<keyword evidence="5 7" id="KW-1133">Transmembrane helix</keyword>
<evidence type="ECO:0000259" key="8">
    <source>
        <dbReference type="Pfam" id="PF00892"/>
    </source>
</evidence>
<keyword evidence="3" id="KW-1003">Cell membrane</keyword>
<evidence type="ECO:0000313" key="12">
    <source>
        <dbReference type="Proteomes" id="UP000235114"/>
    </source>
</evidence>